<gene>
    <name evidence="2" type="ORF">ACFQE9_05320</name>
</gene>
<dbReference type="EMBL" id="JBHSXL010000004">
    <property type="protein sequence ID" value="MFC6892033.1"/>
    <property type="molecule type" value="Genomic_DNA"/>
</dbReference>
<keyword evidence="3" id="KW-1185">Reference proteome</keyword>
<proteinExistence type="predicted"/>
<dbReference type="Proteomes" id="UP001596296">
    <property type="component" value="Unassembled WGS sequence"/>
</dbReference>
<evidence type="ECO:0000313" key="2">
    <source>
        <dbReference type="EMBL" id="MFC6892033.1"/>
    </source>
</evidence>
<evidence type="ECO:0000256" key="1">
    <source>
        <dbReference type="SAM" id="Phobius"/>
    </source>
</evidence>
<dbReference type="RefSeq" id="WP_379741438.1">
    <property type="nucleotide sequence ID" value="NZ_JBHSVN010000001.1"/>
</dbReference>
<evidence type="ECO:0000313" key="3">
    <source>
        <dbReference type="Proteomes" id="UP001596296"/>
    </source>
</evidence>
<evidence type="ECO:0008006" key="4">
    <source>
        <dbReference type="Google" id="ProtNLM"/>
    </source>
</evidence>
<accession>A0ABD5UW54</accession>
<sequence length="239" mass="26117">MLLTVLGVVFVALGVAIGWYGLRRLAVVPRVLRSDVVDPDAVTDEDSFVVCRGIATESTEGLSAPFTGSPCLGVEFEVTEKQPFGITLPWVQAHLDDGVATRPFTLDGPNGSVNVRPSPKRFGLDTESTVITVGADETPPDRIRQFVDVREELEPVADWIRILPGFGTRRYVERRIDPGEEYLVAGPTERRQGEVALNGNLVVTDRSPRRFATERLRDAVFPLSVGLIFIGVGLFGIVT</sequence>
<dbReference type="AlphaFoldDB" id="A0ABD5UW54"/>
<comment type="caution">
    <text evidence="2">The sequence shown here is derived from an EMBL/GenBank/DDBJ whole genome shotgun (WGS) entry which is preliminary data.</text>
</comment>
<keyword evidence="1" id="KW-1133">Transmembrane helix</keyword>
<name>A0ABD5UW54_9EURY</name>
<feature type="transmembrane region" description="Helical" evidence="1">
    <location>
        <begin position="219"/>
        <end position="238"/>
    </location>
</feature>
<reference evidence="2 3" key="1">
    <citation type="journal article" date="2019" name="Int. J. Syst. Evol. Microbiol.">
        <title>The Global Catalogue of Microorganisms (GCM) 10K type strain sequencing project: providing services to taxonomists for standard genome sequencing and annotation.</title>
        <authorList>
            <consortium name="The Broad Institute Genomics Platform"/>
            <consortium name="The Broad Institute Genome Sequencing Center for Infectious Disease"/>
            <person name="Wu L."/>
            <person name="Ma J."/>
        </authorList>
    </citation>
    <scope>NUCLEOTIDE SEQUENCE [LARGE SCALE GENOMIC DNA]</scope>
    <source>
        <strain evidence="2 3">SKJ47</strain>
    </source>
</reference>
<keyword evidence="1" id="KW-0472">Membrane</keyword>
<protein>
    <recommendedName>
        <fullName evidence="4">RING-type E3 ubiquitin transferase</fullName>
    </recommendedName>
</protein>
<organism evidence="2 3">
    <name type="scientific">Halopenitus salinus</name>
    <dbReference type="NCBI Taxonomy" id="1198295"/>
    <lineage>
        <taxon>Archaea</taxon>
        <taxon>Methanobacteriati</taxon>
        <taxon>Methanobacteriota</taxon>
        <taxon>Stenosarchaea group</taxon>
        <taxon>Halobacteria</taxon>
        <taxon>Halobacteriales</taxon>
        <taxon>Haloferacaceae</taxon>
        <taxon>Halopenitus</taxon>
    </lineage>
</organism>
<keyword evidence="1" id="KW-0812">Transmembrane</keyword>